<comment type="caution">
    <text evidence="2">The sequence shown here is derived from an EMBL/GenBank/DDBJ whole genome shotgun (WGS) entry which is preliminary data.</text>
</comment>
<reference evidence="3" key="1">
    <citation type="journal article" date="2019" name="Int. J. Syst. Evol. Microbiol.">
        <title>The Global Catalogue of Microorganisms (GCM) 10K type strain sequencing project: providing services to taxonomists for standard genome sequencing and annotation.</title>
        <authorList>
            <consortium name="The Broad Institute Genomics Platform"/>
            <consortium name="The Broad Institute Genome Sequencing Center for Infectious Disease"/>
            <person name="Wu L."/>
            <person name="Ma J."/>
        </authorList>
    </citation>
    <scope>NUCLEOTIDE SEQUENCE [LARGE SCALE GENOMIC DNA]</scope>
    <source>
        <strain evidence="3">CGMCC 4.1542</strain>
    </source>
</reference>
<gene>
    <name evidence="2" type="ORF">ACFPRC_23275</name>
</gene>
<accession>A0ABV9WX22</accession>
<dbReference type="RefSeq" id="WP_271416017.1">
    <property type="nucleotide sequence ID" value="NZ_BAAATN010000002.1"/>
</dbReference>
<dbReference type="Proteomes" id="UP001595855">
    <property type="component" value="Unassembled WGS sequence"/>
</dbReference>
<dbReference type="EMBL" id="JBHSJO010000001">
    <property type="protein sequence ID" value="MFC5017776.1"/>
    <property type="molecule type" value="Genomic_DNA"/>
</dbReference>
<organism evidence="2 3">
    <name type="scientific">Streptomyces lienomycini</name>
    <dbReference type="NCBI Taxonomy" id="284035"/>
    <lineage>
        <taxon>Bacteria</taxon>
        <taxon>Bacillati</taxon>
        <taxon>Actinomycetota</taxon>
        <taxon>Actinomycetes</taxon>
        <taxon>Kitasatosporales</taxon>
        <taxon>Streptomycetaceae</taxon>
        <taxon>Streptomyces</taxon>
    </lineage>
</organism>
<evidence type="ECO:0000313" key="2">
    <source>
        <dbReference type="EMBL" id="MFC5017776.1"/>
    </source>
</evidence>
<name>A0ABV9WX22_9ACTN</name>
<protein>
    <submittedName>
        <fullName evidence="2">Uncharacterized protein</fullName>
    </submittedName>
</protein>
<proteinExistence type="predicted"/>
<keyword evidence="3" id="KW-1185">Reference proteome</keyword>
<sequence>MRHRIARLAGPPLLPLLELLLPASGRRRRRRRPATKPAHGVDRGPRVVHGMETAR</sequence>
<feature type="region of interest" description="Disordered" evidence="1">
    <location>
        <begin position="23"/>
        <end position="55"/>
    </location>
</feature>
<evidence type="ECO:0000313" key="3">
    <source>
        <dbReference type="Proteomes" id="UP001595855"/>
    </source>
</evidence>
<evidence type="ECO:0000256" key="1">
    <source>
        <dbReference type="SAM" id="MobiDB-lite"/>
    </source>
</evidence>
<feature type="compositionally biased region" description="Basic residues" evidence="1">
    <location>
        <begin position="25"/>
        <end position="34"/>
    </location>
</feature>